<accession>A0A939ERD3</accession>
<keyword evidence="3" id="KW-0975">Bacterial flagellum</keyword>
<keyword evidence="6" id="KW-1185">Reference proteome</keyword>
<dbReference type="GO" id="GO:0005198">
    <property type="term" value="F:structural molecule activity"/>
    <property type="evidence" value="ECO:0007669"/>
    <property type="project" value="InterPro"/>
</dbReference>
<reference evidence="5" key="1">
    <citation type="submission" date="2021-03" db="EMBL/GenBank/DDBJ databases">
        <title>Roseibium sp. CAU 1637 isolated from Incheon.</title>
        <authorList>
            <person name="Kim W."/>
        </authorList>
    </citation>
    <scope>NUCLEOTIDE SEQUENCE</scope>
    <source>
        <strain evidence="5">CAU 1637</strain>
    </source>
</reference>
<dbReference type="InterPro" id="IPR042187">
    <property type="entry name" value="Flagellin_C_sub2"/>
</dbReference>
<name>A0A939ERD3_9HYPH</name>
<evidence type="ECO:0000256" key="1">
    <source>
        <dbReference type="ARBA" id="ARBA00004365"/>
    </source>
</evidence>
<dbReference type="EMBL" id="JAFLNF010000006">
    <property type="protein sequence ID" value="MBO0346561.1"/>
    <property type="molecule type" value="Genomic_DNA"/>
</dbReference>
<proteinExistence type="inferred from homology"/>
<dbReference type="Gene3D" id="1.20.1330.10">
    <property type="entry name" value="f41 fragment of flagellin, N-terminal domain"/>
    <property type="match status" value="1"/>
</dbReference>
<evidence type="ECO:0000256" key="2">
    <source>
        <dbReference type="ARBA" id="ARBA00005709"/>
    </source>
</evidence>
<dbReference type="AlphaFoldDB" id="A0A939ERD3"/>
<evidence type="ECO:0000313" key="5">
    <source>
        <dbReference type="EMBL" id="MBO0346561.1"/>
    </source>
</evidence>
<gene>
    <name evidence="5" type="ORF">J0X15_15115</name>
</gene>
<comment type="subcellular location">
    <subcellularLocation>
        <location evidence="1">Bacterial flagellum</location>
    </subcellularLocation>
</comment>
<dbReference type="Proteomes" id="UP000664779">
    <property type="component" value="Unassembled WGS sequence"/>
</dbReference>
<feature type="non-terminal residue" evidence="5">
    <location>
        <position position="1"/>
    </location>
</feature>
<dbReference type="Pfam" id="PF00700">
    <property type="entry name" value="Flagellin_C"/>
    <property type="match status" value="1"/>
</dbReference>
<dbReference type="GO" id="GO:0009288">
    <property type="term" value="C:bacterial-type flagellum"/>
    <property type="evidence" value="ECO:0007669"/>
    <property type="project" value="UniProtKB-SubCell"/>
</dbReference>
<dbReference type="PANTHER" id="PTHR42792:SF2">
    <property type="entry name" value="FLAGELLIN"/>
    <property type="match status" value="1"/>
</dbReference>
<protein>
    <recommendedName>
        <fullName evidence="4">Flagellin C-terminal domain-containing protein</fullName>
    </recommendedName>
</protein>
<dbReference type="SUPFAM" id="SSF64518">
    <property type="entry name" value="Phase 1 flagellin"/>
    <property type="match status" value="1"/>
</dbReference>
<dbReference type="Gene3D" id="6.10.10.10">
    <property type="entry name" value="Flagellar export chaperone, C-terminal domain"/>
    <property type="match status" value="1"/>
</dbReference>
<evidence type="ECO:0000256" key="3">
    <source>
        <dbReference type="ARBA" id="ARBA00023143"/>
    </source>
</evidence>
<dbReference type="RefSeq" id="WP_206942401.1">
    <property type="nucleotide sequence ID" value="NZ_JAFLNF010000006.1"/>
</dbReference>
<dbReference type="InterPro" id="IPR046358">
    <property type="entry name" value="Flagellin_C"/>
</dbReference>
<sequence length="341" mass="34562">TEVSLEADGADVDYTAATLATAIQDALTAAGATDVTVAVGGDGGIEFTSAAEGASASITIDNFAGDIDGSSTAFEIANLGLTETDTGEVTASGESDAFTLTAGQVVTFDVNDVTVSFGDADSTTETTFSATQVADAINEALAQANNYELTASVDADTGEVELISRELGTKASVTLDNFTGSTDGTAAFAEADLGLTSTTATDTGEKTDVLTTGSDIVVGSDYTDTITLKIASLTTNALGIVDLNVSSQEGAEEALAVLDMAIDKVSNVRAEMGATVSRLEYRSTQLETSIENLEASESAISDVDIASEQAHLSAASVKVQAAVAAASQANQMPENLLKLLQ</sequence>
<comment type="similarity">
    <text evidence="2">Belongs to the bacterial flagellin family.</text>
</comment>
<dbReference type="PANTHER" id="PTHR42792">
    <property type="entry name" value="FLAGELLIN"/>
    <property type="match status" value="1"/>
</dbReference>
<evidence type="ECO:0000259" key="4">
    <source>
        <dbReference type="Pfam" id="PF00700"/>
    </source>
</evidence>
<comment type="caution">
    <text evidence="5">The sequence shown here is derived from an EMBL/GenBank/DDBJ whole genome shotgun (WGS) entry which is preliminary data.</text>
</comment>
<evidence type="ECO:0000313" key="6">
    <source>
        <dbReference type="Proteomes" id="UP000664779"/>
    </source>
</evidence>
<feature type="domain" description="Flagellin C-terminal" evidence="4">
    <location>
        <begin position="256"/>
        <end position="340"/>
    </location>
</feature>
<organism evidence="5 6">
    <name type="scientific">Roseibium limicola</name>
    <dbReference type="NCBI Taxonomy" id="2816037"/>
    <lineage>
        <taxon>Bacteria</taxon>
        <taxon>Pseudomonadati</taxon>
        <taxon>Pseudomonadota</taxon>
        <taxon>Alphaproteobacteria</taxon>
        <taxon>Hyphomicrobiales</taxon>
        <taxon>Stappiaceae</taxon>
        <taxon>Roseibium</taxon>
    </lineage>
</organism>
<dbReference type="InterPro" id="IPR001492">
    <property type="entry name" value="Flagellin"/>
</dbReference>